<dbReference type="Proteomes" id="UP000602510">
    <property type="component" value="Unassembled WGS sequence"/>
</dbReference>
<protein>
    <submittedName>
        <fullName evidence="2">Uncharacterized protein</fullName>
    </submittedName>
</protein>
<feature type="region of interest" description="Disordered" evidence="1">
    <location>
        <begin position="58"/>
        <end position="150"/>
    </location>
</feature>
<feature type="region of interest" description="Disordered" evidence="1">
    <location>
        <begin position="1"/>
        <end position="25"/>
    </location>
</feature>
<feature type="compositionally biased region" description="Basic and acidic residues" evidence="1">
    <location>
        <begin position="123"/>
        <end position="150"/>
    </location>
</feature>
<proteinExistence type="predicted"/>
<feature type="compositionally biased region" description="Polar residues" evidence="1">
    <location>
        <begin position="69"/>
        <end position="79"/>
    </location>
</feature>
<feature type="compositionally biased region" description="Basic and acidic residues" evidence="1">
    <location>
        <begin position="98"/>
        <end position="113"/>
    </location>
</feature>
<organism evidence="2 3">
    <name type="scientific">Phytophthora infestans</name>
    <name type="common">Potato late blight agent</name>
    <name type="synonym">Botrytis infestans</name>
    <dbReference type="NCBI Taxonomy" id="4787"/>
    <lineage>
        <taxon>Eukaryota</taxon>
        <taxon>Sar</taxon>
        <taxon>Stramenopiles</taxon>
        <taxon>Oomycota</taxon>
        <taxon>Peronosporomycetes</taxon>
        <taxon>Peronosporales</taxon>
        <taxon>Peronosporaceae</taxon>
        <taxon>Phytophthora</taxon>
    </lineage>
</organism>
<evidence type="ECO:0000313" key="3">
    <source>
        <dbReference type="Proteomes" id="UP000602510"/>
    </source>
</evidence>
<name>A0A833SC60_PHYIN</name>
<comment type="caution">
    <text evidence="2">The sequence shown here is derived from an EMBL/GenBank/DDBJ whole genome shotgun (WGS) entry which is preliminary data.</text>
</comment>
<dbReference type="AlphaFoldDB" id="A0A833SC60"/>
<gene>
    <name evidence="2" type="ORF">GN244_ATG16557</name>
</gene>
<keyword evidence="3" id="KW-1185">Reference proteome</keyword>
<feature type="compositionally biased region" description="Basic residues" evidence="1">
    <location>
        <begin position="83"/>
        <end position="95"/>
    </location>
</feature>
<reference evidence="2" key="1">
    <citation type="submission" date="2020-04" db="EMBL/GenBank/DDBJ databases">
        <title>Hybrid Assembly of Korean Phytophthora infestans isolates.</title>
        <authorList>
            <person name="Prokchorchik M."/>
            <person name="Lee Y."/>
            <person name="Seo J."/>
            <person name="Cho J.-H."/>
            <person name="Park Y.-E."/>
            <person name="Jang D.-C."/>
            <person name="Im J.-S."/>
            <person name="Choi J.-G."/>
            <person name="Park H.-J."/>
            <person name="Lee G.-B."/>
            <person name="Lee Y.-G."/>
            <person name="Hong S.-Y."/>
            <person name="Cho K."/>
            <person name="Sohn K.H."/>
        </authorList>
    </citation>
    <scope>NUCLEOTIDE SEQUENCE</scope>
    <source>
        <strain evidence="2">KR_1_A1</strain>
    </source>
</reference>
<evidence type="ECO:0000256" key="1">
    <source>
        <dbReference type="SAM" id="MobiDB-lite"/>
    </source>
</evidence>
<evidence type="ECO:0000313" key="2">
    <source>
        <dbReference type="EMBL" id="KAF4031568.1"/>
    </source>
</evidence>
<sequence length="150" mass="17077">MEQDDRSDDNYIVDTEDSEDDEKISGDTKTLRLRHVCSAYLPRLMPRVDRLGRSARVANAKDGRLRGNLSGQSPHQSFINRGHSPHKPVTSKKMCKVMVDEGSKVRSDEKVKQGDAQGMPDSDQEKQDNWHDDQDEYHSDSEGRNNHLTL</sequence>
<accession>A0A833SC60</accession>
<dbReference type="EMBL" id="WSZM01000568">
    <property type="protein sequence ID" value="KAF4031568.1"/>
    <property type="molecule type" value="Genomic_DNA"/>
</dbReference>